<evidence type="ECO:0000256" key="10">
    <source>
        <dbReference type="ARBA" id="ARBA00023136"/>
    </source>
</evidence>
<keyword evidence="9 14" id="KW-0406">Ion transport</keyword>
<evidence type="ECO:0000256" key="1">
    <source>
        <dbReference type="ARBA" id="ARBA00004651"/>
    </source>
</evidence>
<keyword evidence="4 14" id="KW-1003">Cell membrane</keyword>
<dbReference type="InterPro" id="IPR038377">
    <property type="entry name" value="Na/Glc_symporter_sf"/>
</dbReference>
<feature type="transmembrane region" description="Helical" evidence="14">
    <location>
        <begin position="146"/>
        <end position="170"/>
    </location>
</feature>
<keyword evidence="6 14" id="KW-0769">Symport</keyword>
<organism evidence="15 16">
    <name type="scientific">Blautia faecis</name>
    <dbReference type="NCBI Taxonomy" id="871665"/>
    <lineage>
        <taxon>Bacteria</taxon>
        <taxon>Bacillati</taxon>
        <taxon>Bacillota</taxon>
        <taxon>Clostridia</taxon>
        <taxon>Lachnospirales</taxon>
        <taxon>Lachnospiraceae</taxon>
        <taxon>Blautia</taxon>
    </lineage>
</organism>
<accession>A0ABX2H3B9</accession>
<evidence type="ECO:0000256" key="4">
    <source>
        <dbReference type="ARBA" id="ARBA00022475"/>
    </source>
</evidence>
<feature type="transmembrane region" description="Helical" evidence="14">
    <location>
        <begin position="96"/>
        <end position="115"/>
    </location>
</feature>
<feature type="transmembrane region" description="Helical" evidence="14">
    <location>
        <begin position="27"/>
        <end position="47"/>
    </location>
</feature>
<keyword evidence="7 14" id="KW-1133">Transmembrane helix</keyword>
<feature type="transmembrane region" description="Helical" evidence="14">
    <location>
        <begin position="214"/>
        <end position="231"/>
    </location>
</feature>
<comment type="catalytic activity">
    <reaction evidence="12">
        <text>L-proline(in) + Na(+)(in) = L-proline(out) + Na(+)(out)</text>
        <dbReference type="Rhea" id="RHEA:28967"/>
        <dbReference type="ChEBI" id="CHEBI:29101"/>
        <dbReference type="ChEBI" id="CHEBI:60039"/>
    </reaction>
</comment>
<keyword evidence="11 14" id="KW-0739">Sodium transport</keyword>
<dbReference type="NCBIfam" id="TIGR00813">
    <property type="entry name" value="sss"/>
    <property type="match status" value="1"/>
</dbReference>
<keyword evidence="10 14" id="KW-0472">Membrane</keyword>
<sequence>MLFCCPDDLGTADFITEEEKKLSGTTVIILIAFVFYLAMMIVIGAVYMKKTSSSEDYFLGGRGLNGWVAALSAQASDMSGWLLMGLPGAIYSFGSGQIWIAVGLFIGTVLNWVCISGRLRKYTIAANNSMTIPAFFENRYRDKKKILLLISSVVIVIFFLVYTASALAAGGKLFNTVFGLDYHIALAIGAAVILCYTFMGGFMAVCVTDFVQGTLMLIGLLVVPLVAYFLLPGNLTDLISQSGVTGGAGAYLNPFMNGDRPYTFIEIFSQLAWGFGYCGMPHVLVRFMAVKNEKELKKSWAIAIVWDLLSLTAAFAIAVIGRAYLLPVILGENGAASSESVFIEMIRKVFTSELALPFIGGLFLCGILAAIMSTADSQLLVTASAVSEDLYHSFVKKDADTEEILKVSRITVIVIAVIAFVIAWNPDSSIMGLVSNAWAGLGSAFGPIVVMSLFWRRTNLPGAIAGMVTGGLTVIIWDYIPLVGGQTLGTYTGLYSLAVGFLLSLVMIVIVSLVTKAPSKEITDEFDRVAAK</sequence>
<dbReference type="InterPro" id="IPR050277">
    <property type="entry name" value="Sodium:Solute_Symporter"/>
</dbReference>
<evidence type="ECO:0000256" key="9">
    <source>
        <dbReference type="ARBA" id="ARBA00023065"/>
    </source>
</evidence>
<dbReference type="NCBIfam" id="TIGR02121">
    <property type="entry name" value="Na_Pro_sym"/>
    <property type="match status" value="1"/>
</dbReference>
<evidence type="ECO:0000256" key="6">
    <source>
        <dbReference type="ARBA" id="ARBA00022847"/>
    </source>
</evidence>
<keyword evidence="16" id="KW-1185">Reference proteome</keyword>
<evidence type="ECO:0000313" key="15">
    <source>
        <dbReference type="EMBL" id="NSG84559.1"/>
    </source>
</evidence>
<keyword evidence="5 14" id="KW-0812">Transmembrane</keyword>
<evidence type="ECO:0000256" key="3">
    <source>
        <dbReference type="ARBA" id="ARBA00022448"/>
    </source>
</evidence>
<evidence type="ECO:0000256" key="5">
    <source>
        <dbReference type="ARBA" id="ARBA00022692"/>
    </source>
</evidence>
<evidence type="ECO:0000256" key="14">
    <source>
        <dbReference type="RuleBase" id="RU366012"/>
    </source>
</evidence>
<dbReference type="PANTHER" id="PTHR48086:SF3">
    <property type="entry name" value="SODIUM_PROLINE SYMPORTER"/>
    <property type="match status" value="1"/>
</dbReference>
<feature type="transmembrane region" description="Helical" evidence="14">
    <location>
        <begin position="354"/>
        <end position="372"/>
    </location>
</feature>
<feature type="transmembrane region" description="Helical" evidence="14">
    <location>
        <begin position="462"/>
        <end position="480"/>
    </location>
</feature>
<feature type="transmembrane region" description="Helical" evidence="14">
    <location>
        <begin position="300"/>
        <end position="325"/>
    </location>
</feature>
<evidence type="ECO:0000256" key="13">
    <source>
        <dbReference type="RuleBase" id="RU362091"/>
    </source>
</evidence>
<dbReference type="PROSITE" id="PS00457">
    <property type="entry name" value="NA_SOLUT_SYMP_2"/>
    <property type="match status" value="1"/>
</dbReference>
<dbReference type="Pfam" id="PF00474">
    <property type="entry name" value="SSF"/>
    <property type="match status" value="1"/>
</dbReference>
<evidence type="ECO:0000256" key="11">
    <source>
        <dbReference type="ARBA" id="ARBA00023201"/>
    </source>
</evidence>
<dbReference type="InterPro" id="IPR011851">
    <property type="entry name" value="Na/Pro_symporter"/>
</dbReference>
<evidence type="ECO:0000313" key="16">
    <source>
        <dbReference type="Proteomes" id="UP001644719"/>
    </source>
</evidence>
<keyword evidence="3 14" id="KW-0813">Transport</keyword>
<protein>
    <recommendedName>
        <fullName evidence="14">Sodium/proline symporter</fullName>
    </recommendedName>
    <alternativeName>
        <fullName evidence="14">Proline permease</fullName>
    </alternativeName>
</protein>
<keyword evidence="8 14" id="KW-0915">Sodium</keyword>
<evidence type="ECO:0000256" key="8">
    <source>
        <dbReference type="ARBA" id="ARBA00023053"/>
    </source>
</evidence>
<proteinExistence type="inferred from homology"/>
<dbReference type="EMBL" id="JAAITS010000007">
    <property type="protein sequence ID" value="NSG84559.1"/>
    <property type="molecule type" value="Genomic_DNA"/>
</dbReference>
<reference evidence="15 16" key="1">
    <citation type="journal article" date="2020" name="Cell Host Microbe">
        <title>Functional and Genomic Variation between Human-Derived Isolates of Lachnospiraceae Reveals Inter- and Intra-Species Diversity.</title>
        <authorList>
            <person name="Sorbara M.T."/>
            <person name="Littmann E.R."/>
            <person name="Fontana E."/>
            <person name="Moody T.U."/>
            <person name="Kohout C.E."/>
            <person name="Gjonbalaj M."/>
            <person name="Eaton V."/>
            <person name="Seok R."/>
            <person name="Leiner I.M."/>
            <person name="Pamer E.G."/>
        </authorList>
    </citation>
    <scope>NUCLEOTIDE SEQUENCE [LARGE SCALE GENOMIC DNA]</scope>
    <source>
        <strain evidence="15 16">MSK.17.74</strain>
    </source>
</reference>
<keyword evidence="14" id="KW-0029">Amino-acid transport</keyword>
<comment type="function">
    <text evidence="14">Catalyzes the sodium-dependent uptake of extracellular L-proline.</text>
</comment>
<dbReference type="Gene3D" id="1.20.1730.10">
    <property type="entry name" value="Sodium/glucose cotransporter"/>
    <property type="match status" value="1"/>
</dbReference>
<evidence type="ECO:0000256" key="12">
    <source>
        <dbReference type="ARBA" id="ARBA00033708"/>
    </source>
</evidence>
<feature type="transmembrane region" description="Helical" evidence="14">
    <location>
        <begin position="407"/>
        <end position="425"/>
    </location>
</feature>
<gene>
    <name evidence="15" type="primary">putP</name>
    <name evidence="15" type="ORF">G5B17_03700</name>
</gene>
<comment type="similarity">
    <text evidence="2 13">Belongs to the sodium:solute symporter (SSF) (TC 2.A.21) family.</text>
</comment>
<dbReference type="InterPro" id="IPR018212">
    <property type="entry name" value="Na/solute_symporter_CS"/>
</dbReference>
<feature type="transmembrane region" description="Helical" evidence="14">
    <location>
        <begin position="182"/>
        <end position="207"/>
    </location>
</feature>
<dbReference type="PROSITE" id="PS50283">
    <property type="entry name" value="NA_SOLUT_SYMP_3"/>
    <property type="match status" value="1"/>
</dbReference>
<name>A0ABX2H3B9_9FIRM</name>
<comment type="caution">
    <text evidence="15">The sequence shown here is derived from an EMBL/GenBank/DDBJ whole genome shotgun (WGS) entry which is preliminary data.</text>
</comment>
<dbReference type="CDD" id="cd11475">
    <property type="entry name" value="SLC5sbd_PutP"/>
    <property type="match status" value="1"/>
</dbReference>
<dbReference type="PROSITE" id="PS00456">
    <property type="entry name" value="NA_SOLUT_SYMP_1"/>
    <property type="match status" value="1"/>
</dbReference>
<dbReference type="Proteomes" id="UP001644719">
    <property type="component" value="Unassembled WGS sequence"/>
</dbReference>
<evidence type="ECO:0000256" key="2">
    <source>
        <dbReference type="ARBA" id="ARBA00006434"/>
    </source>
</evidence>
<feature type="transmembrane region" description="Helical" evidence="14">
    <location>
        <begin position="437"/>
        <end position="455"/>
    </location>
</feature>
<feature type="transmembrane region" description="Helical" evidence="14">
    <location>
        <begin position="492"/>
        <end position="514"/>
    </location>
</feature>
<dbReference type="PANTHER" id="PTHR48086">
    <property type="entry name" value="SODIUM/PROLINE SYMPORTER-RELATED"/>
    <property type="match status" value="1"/>
</dbReference>
<evidence type="ECO:0000256" key="7">
    <source>
        <dbReference type="ARBA" id="ARBA00022989"/>
    </source>
</evidence>
<comment type="subcellular location">
    <subcellularLocation>
        <location evidence="1 14">Cell membrane</location>
        <topology evidence="1 14">Multi-pass membrane protein</topology>
    </subcellularLocation>
</comment>
<feature type="transmembrane region" description="Helical" evidence="14">
    <location>
        <begin position="267"/>
        <end position="288"/>
    </location>
</feature>
<dbReference type="InterPro" id="IPR001734">
    <property type="entry name" value="Na/solute_symporter"/>
</dbReference>